<dbReference type="AlphaFoldDB" id="A0AAU2JP75"/>
<sequence>MNSANGRRLPLPVVDLGEQLVDVRGPQVAQAYATEVRHEVVVDVVPVRAERRRAPARPLLELHPQLAVGQLAAASTKAVATLVDALDNEKGQARVQAARVLLDAVLALRESLDLEQRLAALEAAGGDAR</sequence>
<proteinExistence type="predicted"/>
<reference evidence="1" key="1">
    <citation type="submission" date="2022-10" db="EMBL/GenBank/DDBJ databases">
        <title>The complete genomes of actinobacterial strains from the NBC collection.</title>
        <authorList>
            <person name="Joergensen T.S."/>
            <person name="Alvarez Arevalo M."/>
            <person name="Sterndorff E.B."/>
            <person name="Faurdal D."/>
            <person name="Vuksanovic O."/>
            <person name="Mourched A.-S."/>
            <person name="Charusanti P."/>
            <person name="Shaw S."/>
            <person name="Blin K."/>
            <person name="Weber T."/>
        </authorList>
    </citation>
    <scope>NUCLEOTIDE SEQUENCE</scope>
    <source>
        <strain evidence="1">NBC_00049</strain>
    </source>
</reference>
<name>A0AAU2JP75_9ACTN</name>
<organism evidence="1">
    <name type="scientific">Streptomyces sp. NBC_00049</name>
    <dbReference type="NCBI Taxonomy" id="2903617"/>
    <lineage>
        <taxon>Bacteria</taxon>
        <taxon>Bacillati</taxon>
        <taxon>Actinomycetota</taxon>
        <taxon>Actinomycetes</taxon>
        <taxon>Kitasatosporales</taxon>
        <taxon>Streptomycetaceae</taxon>
        <taxon>Streptomyces</taxon>
    </lineage>
</organism>
<protein>
    <submittedName>
        <fullName evidence="1">Uncharacterized protein</fullName>
    </submittedName>
</protein>
<dbReference type="EMBL" id="CP108264">
    <property type="protein sequence ID" value="WTU73761.1"/>
    <property type="molecule type" value="Genomic_DNA"/>
</dbReference>
<evidence type="ECO:0000313" key="1">
    <source>
        <dbReference type="EMBL" id="WTU73761.1"/>
    </source>
</evidence>
<accession>A0AAU2JP75</accession>
<gene>
    <name evidence="1" type="ORF">OG327_10655</name>
</gene>